<sequence length="85" mass="9849">MSLLCVFRSVVVLKSVFIVRWEPKPARCRHFGVVGLPLRDFIHEKTLLYVVGLRRSDDIALMQQTRTAGDTPTRHTYLYLTRAEC</sequence>
<protein>
    <submittedName>
        <fullName evidence="1">Uncharacterized protein</fullName>
    </submittedName>
</protein>
<gene>
    <name evidence="1" type="ORF">CEPID_07780</name>
</gene>
<keyword evidence="2" id="KW-1185">Reference proteome</keyword>
<dbReference type="AlphaFoldDB" id="A0A0G3GQC2"/>
<evidence type="ECO:0000313" key="1">
    <source>
        <dbReference type="EMBL" id="AKK03406.1"/>
    </source>
</evidence>
<dbReference type="PATRIC" id="fig|1050174.4.peg.1565"/>
<evidence type="ECO:0000313" key="2">
    <source>
        <dbReference type="Proteomes" id="UP000035368"/>
    </source>
</evidence>
<dbReference type="KEGG" id="cei:CEPID_07780"/>
<organism evidence="1 2">
    <name type="scientific">Corynebacterium epidermidicanis</name>
    <dbReference type="NCBI Taxonomy" id="1050174"/>
    <lineage>
        <taxon>Bacteria</taxon>
        <taxon>Bacillati</taxon>
        <taxon>Actinomycetota</taxon>
        <taxon>Actinomycetes</taxon>
        <taxon>Mycobacteriales</taxon>
        <taxon>Corynebacteriaceae</taxon>
        <taxon>Corynebacterium</taxon>
    </lineage>
</organism>
<name>A0A0G3GQC2_9CORY</name>
<dbReference type="Proteomes" id="UP000035368">
    <property type="component" value="Chromosome"/>
</dbReference>
<proteinExistence type="predicted"/>
<dbReference type="EMBL" id="CP011541">
    <property type="protein sequence ID" value="AKK03406.1"/>
    <property type="molecule type" value="Genomic_DNA"/>
</dbReference>
<reference evidence="1 2" key="1">
    <citation type="submission" date="2015-05" db="EMBL/GenBank/DDBJ databases">
        <title>Complete genome sequence of Corynebacterium epidermidicanis DSM 45586, isolated from the skin of a dog suffering from pruritus.</title>
        <authorList>
            <person name="Ruckert C."/>
            <person name="Albersmeier A."/>
            <person name="Winkler A."/>
            <person name="Tauch A."/>
        </authorList>
    </citation>
    <scope>NUCLEOTIDE SEQUENCE [LARGE SCALE GENOMIC DNA]</scope>
    <source>
        <strain evidence="1 2">DSM 45586</strain>
    </source>
</reference>
<accession>A0A0G3GQC2</accession>